<name>A0ABR2R068_9ROSI</name>
<dbReference type="EMBL" id="JBBPBN010000029">
    <property type="protein sequence ID" value="KAK9006185.1"/>
    <property type="molecule type" value="Genomic_DNA"/>
</dbReference>
<dbReference type="Proteomes" id="UP001396334">
    <property type="component" value="Unassembled WGS sequence"/>
</dbReference>
<reference evidence="1 2" key="1">
    <citation type="journal article" date="2024" name="G3 (Bethesda)">
        <title>Genome assembly of Hibiscus sabdariffa L. provides insights into metabolisms of medicinal natural products.</title>
        <authorList>
            <person name="Kim T."/>
        </authorList>
    </citation>
    <scope>NUCLEOTIDE SEQUENCE [LARGE SCALE GENOMIC DNA]</scope>
    <source>
        <strain evidence="1">TK-2024</strain>
        <tissue evidence="1">Old leaves</tissue>
    </source>
</reference>
<dbReference type="PANTHER" id="PTHR36019">
    <property type="entry name" value="PLANT/PROTEIN"/>
    <property type="match status" value="1"/>
</dbReference>
<sequence>MSLNCLNCQILKTKESDNGRDHCAKAKYRRNIGSNDRSKSEISPAVYEQLRSEEPIMPVIGSKKGHHRRLHTVDNGAVAFEADGNPRLVRSCGMRRDWSFEKPRDEKMKNEMRVR</sequence>
<dbReference type="PANTHER" id="PTHR36019:SF3">
    <property type="entry name" value="PLANT_PROTEIN"/>
    <property type="match status" value="1"/>
</dbReference>
<accession>A0ABR2R068</accession>
<protein>
    <submittedName>
        <fullName evidence="1">Uncharacterized protein</fullName>
    </submittedName>
</protein>
<proteinExistence type="predicted"/>
<gene>
    <name evidence="1" type="ORF">V6N11_035230</name>
</gene>
<evidence type="ECO:0000313" key="1">
    <source>
        <dbReference type="EMBL" id="KAK9006185.1"/>
    </source>
</evidence>
<organism evidence="1 2">
    <name type="scientific">Hibiscus sabdariffa</name>
    <name type="common">roselle</name>
    <dbReference type="NCBI Taxonomy" id="183260"/>
    <lineage>
        <taxon>Eukaryota</taxon>
        <taxon>Viridiplantae</taxon>
        <taxon>Streptophyta</taxon>
        <taxon>Embryophyta</taxon>
        <taxon>Tracheophyta</taxon>
        <taxon>Spermatophyta</taxon>
        <taxon>Magnoliopsida</taxon>
        <taxon>eudicotyledons</taxon>
        <taxon>Gunneridae</taxon>
        <taxon>Pentapetalae</taxon>
        <taxon>rosids</taxon>
        <taxon>malvids</taxon>
        <taxon>Malvales</taxon>
        <taxon>Malvaceae</taxon>
        <taxon>Malvoideae</taxon>
        <taxon>Hibiscus</taxon>
    </lineage>
</organism>
<comment type="caution">
    <text evidence="1">The sequence shown here is derived from an EMBL/GenBank/DDBJ whole genome shotgun (WGS) entry which is preliminary data.</text>
</comment>
<evidence type="ECO:0000313" key="2">
    <source>
        <dbReference type="Proteomes" id="UP001396334"/>
    </source>
</evidence>
<keyword evidence="2" id="KW-1185">Reference proteome</keyword>